<dbReference type="EMBL" id="JABEYC010000057">
    <property type="protein sequence ID" value="KAF4983622.1"/>
    <property type="molecule type" value="Genomic_DNA"/>
</dbReference>
<dbReference type="PROSITE" id="PS51212">
    <property type="entry name" value="WSC"/>
    <property type="match status" value="1"/>
</dbReference>
<feature type="domain" description="WSC" evidence="2">
    <location>
        <begin position="123"/>
        <end position="213"/>
    </location>
</feature>
<keyword evidence="4" id="KW-1185">Reference proteome</keyword>
<feature type="non-terminal residue" evidence="3">
    <location>
        <position position="441"/>
    </location>
</feature>
<dbReference type="AlphaFoldDB" id="A0A8H4XQC4"/>
<reference evidence="3" key="1">
    <citation type="journal article" date="2020" name="BMC Genomics">
        <title>Correction to: Identification and distribution of gene clusters required for synthesis of sphingolipid metabolism inhibitors in diverse species of the filamentous fungus Fusarium.</title>
        <authorList>
            <person name="Kim H.S."/>
            <person name="Lohmar J.M."/>
            <person name="Busman M."/>
            <person name="Brown D.W."/>
            <person name="Naumann T.A."/>
            <person name="Divon H.H."/>
            <person name="Lysoe E."/>
            <person name="Uhlig S."/>
            <person name="Proctor R.H."/>
        </authorList>
    </citation>
    <scope>NUCLEOTIDE SEQUENCE</scope>
    <source>
        <strain evidence="3">NRRL 22465</strain>
    </source>
</reference>
<evidence type="ECO:0000259" key="2">
    <source>
        <dbReference type="PROSITE" id="PS51212"/>
    </source>
</evidence>
<sequence>MSQQSQETSPLSLAALVDAFVEASGTMATISLDSLATFPRAVLQSLLASSFVLKKTTIKMRYTEMLALAMGNLAAAQFSTSQFTNSSTTMPTSTDGGSMTGSATTESSTSTTSSALDNQDVSTFNFLGCVSSGNGFPTFSLAYDSEENDPERCADACEGSNFFGLYSNTCYCGAALDLTQATIENAGSCDIPCPGDESAACGGLTVPSRLLRRQNVDLSVLLTIFINAGVTVDDTTVTVTDLVTETLAPVTTTFTTTSFGDSTTVVATVTTVVAAIPTDVVIVCYGNFCAPKYQCPTCTNYQIVCSDGHCAPRQSNDENWDKLVICDSGLCHYADFQGEDCNQHISCYGSECTWDREHKDEYKKKFICTADDQYYFEECNGDCYEYHTCNGDSCDVVSPPAKSNIPPPAQVTPGTPVVHPGCEGAHCSPEKPMVPGQPMTP</sequence>
<gene>
    <name evidence="3" type="ORF">FZEAL_1007</name>
</gene>
<dbReference type="SMART" id="SM00321">
    <property type="entry name" value="WSC"/>
    <property type="match status" value="1"/>
</dbReference>
<evidence type="ECO:0000313" key="4">
    <source>
        <dbReference type="Proteomes" id="UP000635477"/>
    </source>
</evidence>
<dbReference type="Proteomes" id="UP000635477">
    <property type="component" value="Unassembled WGS sequence"/>
</dbReference>
<feature type="region of interest" description="Disordered" evidence="1">
    <location>
        <begin position="85"/>
        <end position="115"/>
    </location>
</feature>
<dbReference type="InterPro" id="IPR002889">
    <property type="entry name" value="WSC_carb-bd"/>
</dbReference>
<dbReference type="Pfam" id="PF01822">
    <property type="entry name" value="WSC"/>
    <property type="match status" value="1"/>
</dbReference>
<protein>
    <recommendedName>
        <fullName evidence="2">WSC domain-containing protein</fullName>
    </recommendedName>
</protein>
<reference evidence="3" key="2">
    <citation type="submission" date="2020-05" db="EMBL/GenBank/DDBJ databases">
        <authorList>
            <person name="Kim H.-S."/>
            <person name="Proctor R.H."/>
            <person name="Brown D.W."/>
        </authorList>
    </citation>
    <scope>NUCLEOTIDE SEQUENCE</scope>
    <source>
        <strain evidence="3">NRRL 22465</strain>
    </source>
</reference>
<comment type="caution">
    <text evidence="3">The sequence shown here is derived from an EMBL/GenBank/DDBJ whole genome shotgun (WGS) entry which is preliminary data.</text>
</comment>
<dbReference type="OrthoDB" id="2019572at2759"/>
<name>A0A8H4XQC4_9HYPO</name>
<evidence type="ECO:0000256" key="1">
    <source>
        <dbReference type="SAM" id="MobiDB-lite"/>
    </source>
</evidence>
<evidence type="ECO:0000313" key="3">
    <source>
        <dbReference type="EMBL" id="KAF4983622.1"/>
    </source>
</evidence>
<feature type="compositionally biased region" description="Low complexity" evidence="1">
    <location>
        <begin position="96"/>
        <end position="114"/>
    </location>
</feature>
<proteinExistence type="predicted"/>
<accession>A0A8H4XQC4</accession>
<organism evidence="3 4">
    <name type="scientific">Fusarium zealandicum</name>
    <dbReference type="NCBI Taxonomy" id="1053134"/>
    <lineage>
        <taxon>Eukaryota</taxon>
        <taxon>Fungi</taxon>
        <taxon>Dikarya</taxon>
        <taxon>Ascomycota</taxon>
        <taxon>Pezizomycotina</taxon>
        <taxon>Sordariomycetes</taxon>
        <taxon>Hypocreomycetidae</taxon>
        <taxon>Hypocreales</taxon>
        <taxon>Nectriaceae</taxon>
        <taxon>Fusarium</taxon>
        <taxon>Fusarium staphyleae species complex</taxon>
    </lineage>
</organism>